<protein>
    <submittedName>
        <fullName evidence="2">Uncharacterized protein</fullName>
    </submittedName>
</protein>
<reference evidence="2" key="1">
    <citation type="journal article" date="2014" name="Genome Biol. Evol.">
        <title>Pangenome evidence for extensive interdomain horizontal transfer affecting lineage core and shell genes in uncultured planktonic thaumarchaeota and euryarchaeota.</title>
        <authorList>
            <person name="Deschamps P."/>
            <person name="Zivanovic Y."/>
            <person name="Moreira D."/>
            <person name="Rodriguez-Valera F."/>
            <person name="Lopez-Garcia P."/>
        </authorList>
    </citation>
    <scope>NUCLEOTIDE SEQUENCE</scope>
</reference>
<accession>A0A075HKJ7</accession>
<evidence type="ECO:0000256" key="1">
    <source>
        <dbReference type="SAM" id="MobiDB-lite"/>
    </source>
</evidence>
<feature type="region of interest" description="Disordered" evidence="1">
    <location>
        <begin position="104"/>
        <end position="133"/>
    </location>
</feature>
<organism evidence="2">
    <name type="scientific">uncultured marine group II/III euryarchaeote KM3_71_G06</name>
    <dbReference type="NCBI Taxonomy" id="1456495"/>
    <lineage>
        <taxon>Archaea</taxon>
        <taxon>Methanobacteriati</taxon>
        <taxon>Methanobacteriota</taxon>
        <taxon>environmental samples</taxon>
    </lineage>
</organism>
<dbReference type="AlphaFoldDB" id="A0A075HKJ7"/>
<dbReference type="EMBL" id="KF901038">
    <property type="protein sequence ID" value="AIF15845.1"/>
    <property type="molecule type" value="Genomic_DNA"/>
</dbReference>
<evidence type="ECO:0000313" key="2">
    <source>
        <dbReference type="EMBL" id="AIF15845.1"/>
    </source>
</evidence>
<name>A0A075HKJ7_9EURY</name>
<proteinExistence type="predicted"/>
<sequence>MPASFLDVQYHAACDSPSTPPVIEYLGTGNQMNTFKQEVRAFHTGSPDNRCYSFREYLHGLVPVFDNPRASRLERGTMQSRQLVCVELRPQCLADGVCRSALTETQGSRSTRRERGLAHPAASGDDEKPGLAHLQPSTLDRLDLKVFIEAVDPEFAAVA</sequence>